<dbReference type="RefSeq" id="WP_090059938.1">
    <property type="nucleotide sequence ID" value="NZ_FORH01000002.1"/>
</dbReference>
<name>A0A1I3PI83_9RHOB</name>
<evidence type="ECO:0000313" key="3">
    <source>
        <dbReference type="Proteomes" id="UP000199630"/>
    </source>
</evidence>
<feature type="compositionally biased region" description="Basic and acidic residues" evidence="1">
    <location>
        <begin position="118"/>
        <end position="128"/>
    </location>
</feature>
<feature type="region of interest" description="Disordered" evidence="1">
    <location>
        <begin position="23"/>
        <end position="53"/>
    </location>
</feature>
<dbReference type="EMBL" id="FORH01000002">
    <property type="protein sequence ID" value="SFJ21245.1"/>
    <property type="molecule type" value="Genomic_DNA"/>
</dbReference>
<protein>
    <submittedName>
        <fullName evidence="2">Uncharacterized protein</fullName>
    </submittedName>
</protein>
<reference evidence="3" key="1">
    <citation type="submission" date="2016-10" db="EMBL/GenBank/DDBJ databases">
        <authorList>
            <person name="Varghese N."/>
            <person name="Submissions S."/>
        </authorList>
    </citation>
    <scope>NUCLEOTIDE SEQUENCE [LARGE SCALE GENOMIC DNA]</scope>
    <source>
        <strain evidence="3">DSM 26471</strain>
    </source>
</reference>
<dbReference type="STRING" id="588602.SAMN04487991_1690"/>
<dbReference type="AlphaFoldDB" id="A0A1I3PI83"/>
<feature type="region of interest" description="Disordered" evidence="1">
    <location>
        <begin position="279"/>
        <end position="299"/>
    </location>
</feature>
<organism evidence="2 3">
    <name type="scientific">Celeribacter neptunius</name>
    <dbReference type="NCBI Taxonomy" id="588602"/>
    <lineage>
        <taxon>Bacteria</taxon>
        <taxon>Pseudomonadati</taxon>
        <taxon>Pseudomonadota</taxon>
        <taxon>Alphaproteobacteria</taxon>
        <taxon>Rhodobacterales</taxon>
        <taxon>Roseobacteraceae</taxon>
        <taxon>Celeribacter</taxon>
    </lineage>
</organism>
<accession>A0A1I3PI83</accession>
<dbReference type="OrthoDB" id="7875768at2"/>
<keyword evidence="3" id="KW-1185">Reference proteome</keyword>
<feature type="region of interest" description="Disordered" evidence="1">
    <location>
        <begin position="65"/>
        <end position="147"/>
    </location>
</feature>
<evidence type="ECO:0000256" key="1">
    <source>
        <dbReference type="SAM" id="MobiDB-lite"/>
    </source>
</evidence>
<dbReference type="Proteomes" id="UP000199630">
    <property type="component" value="Unassembled WGS sequence"/>
</dbReference>
<proteinExistence type="predicted"/>
<evidence type="ECO:0000313" key="2">
    <source>
        <dbReference type="EMBL" id="SFJ21245.1"/>
    </source>
</evidence>
<feature type="compositionally biased region" description="Polar residues" evidence="1">
    <location>
        <begin position="72"/>
        <end position="88"/>
    </location>
</feature>
<sequence length="447" mass="48047">MSDPMTNIDTDDVLASIRRLVAETHGQTDPGHAAAMRQARREQTPAENRSMPRPDVLALLQEAMTGSKEITPETTPEQASDMAQQHSVQVEALGQEKDAPAEALVLTPNFRVVQPGSPKRDGPERDGPAEAAASQAKPGRATAEPERAMPLVLSPELVVHLPETDLAETGAGSAPAAETPAETPFELGAELRADGPQEVAAAPTDGWNPELDDTPAEEAAAHAARLTLEQRIAELEAAVGAQGMTDWEPDGSEDLEAEIPRAMPRAFTETGARVLHFRTRDESEAAMTQDADDSAGDRKDHIDDAEVIEEIPAQAAEPATEQSDALGAVAVDDPASETDEIPGAEEIADAELADLEEQAFSEAYSETVEDLGAEAEVAHDPDPSLEEELALAGYADEDIMDEDALRDLVAQVIREELQGELGERITRNLRRLVRREVQRALTLREFE</sequence>
<gene>
    <name evidence="2" type="ORF">SAMN04487991_1690</name>
</gene>